<proteinExistence type="predicted"/>
<protein>
    <submittedName>
        <fullName evidence="1">Uncharacterized protein</fullName>
    </submittedName>
</protein>
<accession>A0A0E9VAI8</accession>
<evidence type="ECO:0000313" key="1">
    <source>
        <dbReference type="EMBL" id="JAH75124.1"/>
    </source>
</evidence>
<sequence length="39" mass="4546">MSNGLCQIIVSKMQDTKSGNPHEYGLSWIESKLQYWIFL</sequence>
<reference evidence="1" key="2">
    <citation type="journal article" date="2015" name="Fish Shellfish Immunol.">
        <title>Early steps in the European eel (Anguilla anguilla)-Vibrio vulnificus interaction in the gills: Role of the RtxA13 toxin.</title>
        <authorList>
            <person name="Callol A."/>
            <person name="Pajuelo D."/>
            <person name="Ebbesson L."/>
            <person name="Teles M."/>
            <person name="MacKenzie S."/>
            <person name="Amaro C."/>
        </authorList>
    </citation>
    <scope>NUCLEOTIDE SEQUENCE</scope>
</reference>
<name>A0A0E9VAI8_ANGAN</name>
<reference evidence="1" key="1">
    <citation type="submission" date="2014-11" db="EMBL/GenBank/DDBJ databases">
        <authorList>
            <person name="Amaro Gonzalez C."/>
        </authorList>
    </citation>
    <scope>NUCLEOTIDE SEQUENCE</scope>
</reference>
<dbReference type="AlphaFoldDB" id="A0A0E9VAI8"/>
<dbReference type="EMBL" id="GBXM01033453">
    <property type="protein sequence ID" value="JAH75124.1"/>
    <property type="molecule type" value="Transcribed_RNA"/>
</dbReference>
<organism evidence="1">
    <name type="scientific">Anguilla anguilla</name>
    <name type="common">European freshwater eel</name>
    <name type="synonym">Muraena anguilla</name>
    <dbReference type="NCBI Taxonomy" id="7936"/>
    <lineage>
        <taxon>Eukaryota</taxon>
        <taxon>Metazoa</taxon>
        <taxon>Chordata</taxon>
        <taxon>Craniata</taxon>
        <taxon>Vertebrata</taxon>
        <taxon>Euteleostomi</taxon>
        <taxon>Actinopterygii</taxon>
        <taxon>Neopterygii</taxon>
        <taxon>Teleostei</taxon>
        <taxon>Anguilliformes</taxon>
        <taxon>Anguillidae</taxon>
        <taxon>Anguilla</taxon>
    </lineage>
</organism>